<dbReference type="PANTHER" id="PTHR34351:SF1">
    <property type="entry name" value="SLR1927 PROTEIN"/>
    <property type="match status" value="1"/>
</dbReference>
<sequence length="244" mass="27327">MGEYGLDRAWLMGTDPCGLFRLCVASDPDVQIEVLPELTELPPLPIKAVGQTMHSGAFETRRSGDSPTFFGLRPYQTGDSIRRIDWRRSQRHNSLIVREYERLNATDATLLVDRRHVAWLEFGRLNSFEAIRDSAIALARGLMAQQIRVRFVSGALDLPFGKGASHLDLITEGVQRIKADDQAGLDFAAEMARVAEEVPPDSVLVPIFARAGVDFDALLETFYRLDERRVQILPVIIDTDAYAQ</sequence>
<evidence type="ECO:0000313" key="2">
    <source>
        <dbReference type="EMBL" id="AEI30439.1"/>
    </source>
</evidence>
<reference evidence="2" key="1">
    <citation type="submission" date="2011-04" db="EMBL/GenBank/DDBJ databases">
        <title>Taxonomic and functional metagenomic profiling of the microbial community in the anoxic sediment of a brackish shallow lake (Laguna de Carrizo Central Spain).</title>
        <authorList>
            <consortium name="CONSOLIDER consortium CSD2007-00005"/>
            <person name="Guazzaroni M.-E."/>
            <person name="Richter M."/>
            <person name="Garcia-Salamanca A."/>
            <person name="Yarza P."/>
            <person name="Ferrer M."/>
        </authorList>
    </citation>
    <scope>NUCLEOTIDE SEQUENCE</scope>
</reference>
<name>F8UHD2_9ZZZZ</name>
<feature type="non-terminal residue" evidence="2">
    <location>
        <position position="244"/>
    </location>
</feature>
<protein>
    <submittedName>
        <fullName evidence="2">Protein containing DUF58</fullName>
    </submittedName>
</protein>
<dbReference type="InterPro" id="IPR002881">
    <property type="entry name" value="DUF58"/>
</dbReference>
<accession>F8UHD2</accession>
<proteinExistence type="predicted"/>
<dbReference type="PANTHER" id="PTHR34351">
    <property type="entry name" value="SLR1927 PROTEIN-RELATED"/>
    <property type="match status" value="1"/>
</dbReference>
<dbReference type="AlphaFoldDB" id="F8UHD2"/>
<feature type="domain" description="DUF58" evidence="1">
    <location>
        <begin position="72"/>
        <end position="168"/>
    </location>
</feature>
<dbReference type="Pfam" id="PF01882">
    <property type="entry name" value="DUF58"/>
    <property type="match status" value="1"/>
</dbReference>
<dbReference type="EMBL" id="JF805131">
    <property type="protein sequence ID" value="AEI30439.1"/>
    <property type="molecule type" value="Genomic_DNA"/>
</dbReference>
<organism evidence="2">
    <name type="scientific">uncultured microorganism</name>
    <dbReference type="NCBI Taxonomy" id="358574"/>
    <lineage>
        <taxon>unclassified sequences</taxon>
        <taxon>environmental samples</taxon>
    </lineage>
</organism>
<gene>
    <name evidence="2" type="ORF">LDC_03396</name>
</gene>
<evidence type="ECO:0000259" key="1">
    <source>
        <dbReference type="Pfam" id="PF01882"/>
    </source>
</evidence>